<keyword evidence="6" id="KW-0547">Nucleotide-binding</keyword>
<evidence type="ECO:0000256" key="8">
    <source>
        <dbReference type="ARBA" id="ARBA00022989"/>
    </source>
</evidence>
<feature type="domain" description="ABC transporter" evidence="11">
    <location>
        <begin position="1461"/>
        <end position="1699"/>
    </location>
</feature>
<dbReference type="FunFam" id="3.40.50.300:FF:000904">
    <property type="entry name" value="ABC transporter A family member 1"/>
    <property type="match status" value="1"/>
</dbReference>
<sequence>MGSSSRGRQQLRAMLRKNWLLKIRHPFTTAAELLLPTVVMLLLIGVRTRVDTQIHPVQAYVRKGMFVEVGKSEVSPSFESILQLLVARGEHLAFVPDTQETRTMLDVLSYRFPLLKVVGRIYKDELELETYIRSDIYATTDPIGNLSNPKIKGAIVFHEQGPCVFDYSIRLNHTWAFSGFPDVKTIMDVNGPYLNDLELGVNIVPILQYSMSGFFTLQQLVDSFIIFAAQQNSATFGTWHRETPSLNQSGIPSHDNHLWSKFTPNIRVVPFPTRAYTDDEFQSIIKNVMGVLYLLGFLYPVSRLLSYYVFEKEHKIKEGLYMMGLKDGVFYISWFITYALQFAASSAIITFCTMTSLFKYSDKSLVYIYFFLFGLSAVMLSFLISTFFSRAKTAVAVGSLSFLGAFFPYYTVNDPAVSMILKILSSLLSPTAFALGTVNFADYERAHVGVRWSNMWQDSSGVNFLACLLMMMLDTVLYCALGLYFDKVLPRDNGVRYPWNFLFTKLFRARKNMLQYNDGILEQVSEGVLESKTHYSENCSTKPAIEAISLDMKQQEVEGRCIQVKNLHKVFMTRQGKCCAVNSLQLTLFENQILALLGHNGAGKSTTISMLVGLLPPTSGDALVFGRSIRTEMDEIRKCLGVCPQTDILFPELTVKEHLEIFAALKGVDQGDLQRKVMEMVDEVGLADKVNTTVGALSGGMKRKLSLGIALIGDSKVVILDEPTSGMDPYSMRSTWQLIKKIKKGRIILLTTHSMDEADVLGDRIAIMANGSLKCCGSSLYLKHQYGVGYTLTVVKASPTSSLAADIVHRHVPSAICLSDVGTEISFRLPLPSSSSFENMFREIESFIRSPDIKPRISADNDESFRGIESYGISVTTLEEVFLKVAGSETPGCIMSQAESDAIISEESHYILPTKRSGLEVYCGYYLLVFWMICTSVGRICSSVLSKIFSFVAFVTLKLCCCEIITRSTFWNHSKALLKKRALSAQRDRRTVIFQLFIPAFFMLFGLLFIKLKPHPDQSSVTFTTSHFNPLLRGGGGGGPIPFNLSVPITEKVSSYIKGGWIQKQKPRSFKFPDPEKALADAVDAAGPALGPALISMSEFLITSLNESYQSRYGAIVMDSDHESLGYTVLHNSSCQHAAPIYINLMNAAILRFAADDKNLTIQTRNHPLPLTVSQKLQHHDLDAFSAAVIVNIAFSFIPASFAVAIVKEREVKAKHQQLISGVSIMSYWISTYIWDFITFLFPTSFTIILFFIFGLSQFVGNGCLVPTIFMFLEYGLAIASSTYCLTFFFSDHSVAQNVILLVHFLCGLILMVISFIMGLIQATRSANSVLKNFFRLSPSFCFADGLASLALRRQGIKRGSGTHTLDWNVTGASICYLGIESVVYFLLTIGLEFTPSCGLNSAKIKEWWQNFQRNYHSISQTLREPLVDLSQSRIFIAGEDVDVQAERERVLSGFADNAIIYLRNLRKVYPGGRNHNAKVAVNSLSFSVQEGECFGFLGTNGAGKTTTLSMLSGEENPTDGTAFIFGKDIRLHPKAARQHVGYCPQFDALLEFLTVREHLELYARIKAVPETRMKDIVNAKLTEFDLWKHADKPSCSLSGGNKRKLSVAIAMIGDPPIVILDEPSTGMDPIAKRFMWEVISRLSTRRGKTAVILTTHSMTEAQALCTRIGIMVAGQLRCIGSPQHLKTRFGNHLELEVKPTEVNSTELKRMCKRIQEILFDFPCHTRGILNDLEICIGGSDTISSDNVSEISLTREMIIVIARCLEREESIWTLVSSTHITPSTPVASGVLGEQLSEQLVRDGGIPLRIFSEWWLAKEKFLAIDNFILTSFPGATFHGCNGLSAKYQLPYGVNFSLADIFGHIEHHRRELDIGDYSISQSTLETIFNHFAASQ</sequence>
<evidence type="ECO:0000256" key="9">
    <source>
        <dbReference type="ARBA" id="ARBA00023136"/>
    </source>
</evidence>
<evidence type="ECO:0000256" key="4">
    <source>
        <dbReference type="ARBA" id="ARBA00022692"/>
    </source>
</evidence>
<keyword evidence="8 10" id="KW-1133">Transmembrane helix</keyword>
<evidence type="ECO:0000256" key="3">
    <source>
        <dbReference type="ARBA" id="ARBA00022448"/>
    </source>
</evidence>
<gene>
    <name evidence="12" type="primary">ABCA1_5</name>
    <name evidence="12" type="ORF">g.97558</name>
</gene>
<feature type="transmembrane region" description="Helical" evidence="10">
    <location>
        <begin position="925"/>
        <end position="945"/>
    </location>
</feature>
<feature type="transmembrane region" description="Helical" evidence="10">
    <location>
        <begin position="1272"/>
        <end position="1290"/>
    </location>
</feature>
<dbReference type="GO" id="GO:0016020">
    <property type="term" value="C:membrane"/>
    <property type="evidence" value="ECO:0007669"/>
    <property type="project" value="UniProtKB-SubCell"/>
</dbReference>
<feature type="transmembrane region" description="Helical" evidence="10">
    <location>
        <begin position="991"/>
        <end position="1010"/>
    </location>
</feature>
<comment type="similarity">
    <text evidence="2">Belongs to the ABC transporter superfamily. ABCA family. CPR flippase (TC 3.A.1.211) subfamily.</text>
</comment>
<dbReference type="GO" id="GO:0140359">
    <property type="term" value="F:ABC-type transporter activity"/>
    <property type="evidence" value="ECO:0007669"/>
    <property type="project" value="InterPro"/>
</dbReference>
<feature type="transmembrane region" description="Helical" evidence="10">
    <location>
        <begin position="419"/>
        <end position="441"/>
    </location>
</feature>
<dbReference type="GO" id="GO:0005524">
    <property type="term" value="F:ATP binding"/>
    <property type="evidence" value="ECO:0007669"/>
    <property type="project" value="UniProtKB-KW"/>
</dbReference>
<keyword evidence="9 10" id="KW-0472">Membrane</keyword>
<keyword evidence="4 10" id="KW-0812">Transmembrane</keyword>
<reference evidence="12" key="1">
    <citation type="submission" date="2015-07" db="EMBL/GenBank/DDBJ databases">
        <title>Transcriptome Assembly of Anthurium amnicola.</title>
        <authorList>
            <person name="Suzuki J."/>
        </authorList>
    </citation>
    <scope>NUCLEOTIDE SEQUENCE</scope>
</reference>
<keyword evidence="7" id="KW-0067">ATP-binding</keyword>
<dbReference type="InterPro" id="IPR026082">
    <property type="entry name" value="ABCA"/>
</dbReference>
<keyword evidence="5" id="KW-0677">Repeat</keyword>
<keyword evidence="3" id="KW-0813">Transport</keyword>
<dbReference type="GO" id="GO:0005319">
    <property type="term" value="F:lipid transporter activity"/>
    <property type="evidence" value="ECO:0007669"/>
    <property type="project" value="TreeGrafter"/>
</dbReference>
<feature type="domain" description="ABC transporter" evidence="11">
    <location>
        <begin position="562"/>
        <end position="795"/>
    </location>
</feature>
<feature type="transmembrane region" description="Helical" evidence="10">
    <location>
        <begin position="1296"/>
        <end position="1321"/>
    </location>
</feature>
<evidence type="ECO:0000256" key="6">
    <source>
        <dbReference type="ARBA" id="ARBA00022741"/>
    </source>
</evidence>
<dbReference type="SUPFAM" id="SSF52540">
    <property type="entry name" value="P-loop containing nucleoside triphosphate hydrolases"/>
    <property type="match status" value="2"/>
</dbReference>
<feature type="transmembrane region" description="Helical" evidence="10">
    <location>
        <begin position="366"/>
        <end position="388"/>
    </location>
</feature>
<accession>A0A1D1YW90</accession>
<feature type="transmembrane region" description="Helical" evidence="10">
    <location>
        <begin position="1241"/>
        <end position="1260"/>
    </location>
</feature>
<dbReference type="PANTHER" id="PTHR19229:SF267">
    <property type="entry name" value="ABC TRANSPORTER A FAMILY MEMBER 1"/>
    <property type="match status" value="1"/>
</dbReference>
<dbReference type="InterPro" id="IPR056264">
    <property type="entry name" value="R2_ABCA1-4-like"/>
</dbReference>
<dbReference type="PROSITE" id="PS00211">
    <property type="entry name" value="ABC_TRANSPORTER_1"/>
    <property type="match status" value="2"/>
</dbReference>
<dbReference type="Pfam" id="PF23321">
    <property type="entry name" value="R1_ABCA1"/>
    <property type="match status" value="1"/>
</dbReference>
<feature type="transmembrane region" description="Helical" evidence="10">
    <location>
        <begin position="291"/>
        <end position="310"/>
    </location>
</feature>
<feature type="transmembrane region" description="Helical" evidence="10">
    <location>
        <begin position="461"/>
        <end position="485"/>
    </location>
</feature>
<dbReference type="InterPro" id="IPR027417">
    <property type="entry name" value="P-loop_NTPase"/>
</dbReference>
<comment type="subcellular location">
    <subcellularLocation>
        <location evidence="1">Membrane</location>
        <topology evidence="1">Multi-pass membrane protein</topology>
    </subcellularLocation>
</comment>
<dbReference type="GO" id="GO:0016887">
    <property type="term" value="F:ATP hydrolysis activity"/>
    <property type="evidence" value="ECO:0007669"/>
    <property type="project" value="InterPro"/>
</dbReference>
<dbReference type="InterPro" id="IPR017871">
    <property type="entry name" value="ABC_transporter-like_CS"/>
</dbReference>
<dbReference type="Gene3D" id="3.40.50.300">
    <property type="entry name" value="P-loop containing nucleotide triphosphate hydrolases"/>
    <property type="match status" value="2"/>
</dbReference>
<dbReference type="Pfam" id="PF12698">
    <property type="entry name" value="ABC2_membrane_3"/>
    <property type="match status" value="2"/>
</dbReference>
<dbReference type="PANTHER" id="PTHR19229">
    <property type="entry name" value="ATP-BINDING CASSETTE TRANSPORTER SUBFAMILY A ABCA"/>
    <property type="match status" value="1"/>
</dbReference>
<dbReference type="InterPro" id="IPR003439">
    <property type="entry name" value="ABC_transporter-like_ATP-bd"/>
</dbReference>
<evidence type="ECO:0000256" key="5">
    <source>
        <dbReference type="ARBA" id="ARBA00022737"/>
    </source>
</evidence>
<evidence type="ECO:0000256" key="7">
    <source>
        <dbReference type="ARBA" id="ARBA00022840"/>
    </source>
</evidence>
<feature type="transmembrane region" description="Helical" evidence="10">
    <location>
        <begin position="951"/>
        <end position="970"/>
    </location>
</feature>
<evidence type="ECO:0000256" key="1">
    <source>
        <dbReference type="ARBA" id="ARBA00004141"/>
    </source>
</evidence>
<protein>
    <submittedName>
        <fullName evidence="12">ABC transporter A family member 1</fullName>
    </submittedName>
</protein>
<dbReference type="CDD" id="cd03263">
    <property type="entry name" value="ABC_subfamily_A"/>
    <property type="match status" value="2"/>
</dbReference>
<name>A0A1D1YW90_9ARAE</name>
<dbReference type="FunFam" id="3.40.50.300:FF:000298">
    <property type="entry name" value="ATP-binding cassette sub-family A member 12"/>
    <property type="match status" value="1"/>
</dbReference>
<dbReference type="InterPro" id="IPR013525">
    <property type="entry name" value="ABC2_TM"/>
</dbReference>
<dbReference type="InterPro" id="IPR003593">
    <property type="entry name" value="AAA+_ATPase"/>
</dbReference>
<dbReference type="EMBL" id="GDJX01009060">
    <property type="protein sequence ID" value="JAT58876.1"/>
    <property type="molecule type" value="Transcribed_RNA"/>
</dbReference>
<dbReference type="SMART" id="SM00382">
    <property type="entry name" value="AAA"/>
    <property type="match status" value="2"/>
</dbReference>
<feature type="transmembrane region" description="Helical" evidence="10">
    <location>
        <begin position="330"/>
        <end position="354"/>
    </location>
</feature>
<feature type="transmembrane region" description="Helical" evidence="10">
    <location>
        <begin position="394"/>
        <end position="412"/>
    </location>
</feature>
<dbReference type="PROSITE" id="PS50893">
    <property type="entry name" value="ABC_TRANSPORTER_2"/>
    <property type="match status" value="2"/>
</dbReference>
<evidence type="ECO:0000313" key="12">
    <source>
        <dbReference type="EMBL" id="JAT58876.1"/>
    </source>
</evidence>
<dbReference type="Pfam" id="PF00005">
    <property type="entry name" value="ABC_tran"/>
    <property type="match status" value="2"/>
</dbReference>
<feature type="transmembrane region" description="Helical" evidence="10">
    <location>
        <begin position="1184"/>
        <end position="1207"/>
    </location>
</feature>
<proteinExistence type="inferred from homology"/>
<evidence type="ECO:0000256" key="10">
    <source>
        <dbReference type="SAM" id="Phobius"/>
    </source>
</evidence>
<evidence type="ECO:0000259" key="11">
    <source>
        <dbReference type="PROSITE" id="PS50893"/>
    </source>
</evidence>
<organism evidence="12">
    <name type="scientific">Anthurium amnicola</name>
    <dbReference type="NCBI Taxonomy" id="1678845"/>
    <lineage>
        <taxon>Eukaryota</taxon>
        <taxon>Viridiplantae</taxon>
        <taxon>Streptophyta</taxon>
        <taxon>Embryophyta</taxon>
        <taxon>Tracheophyta</taxon>
        <taxon>Spermatophyta</taxon>
        <taxon>Magnoliopsida</taxon>
        <taxon>Liliopsida</taxon>
        <taxon>Araceae</taxon>
        <taxon>Pothoideae</taxon>
        <taxon>Potheae</taxon>
        <taxon>Anthurium</taxon>
    </lineage>
</organism>
<evidence type="ECO:0000256" key="2">
    <source>
        <dbReference type="ARBA" id="ARBA00008526"/>
    </source>
</evidence>